<gene>
    <name evidence="3" type="ORF">A3C16_05560</name>
</gene>
<dbReference type="InterPro" id="IPR001478">
    <property type="entry name" value="PDZ"/>
</dbReference>
<accession>A0A1G2KQE2</accession>
<dbReference type="AlphaFoldDB" id="A0A1G2KQE2"/>
<reference evidence="3 4" key="1">
    <citation type="journal article" date="2016" name="Nat. Commun.">
        <title>Thousands of microbial genomes shed light on interconnected biogeochemical processes in an aquifer system.</title>
        <authorList>
            <person name="Anantharaman K."/>
            <person name="Brown C.T."/>
            <person name="Hug L.A."/>
            <person name="Sharon I."/>
            <person name="Castelle C.J."/>
            <person name="Probst A.J."/>
            <person name="Thomas B.C."/>
            <person name="Singh A."/>
            <person name="Wilkins M.J."/>
            <person name="Karaoz U."/>
            <person name="Brodie E.L."/>
            <person name="Williams K.H."/>
            <person name="Hubbard S.S."/>
            <person name="Banfield J.F."/>
        </authorList>
    </citation>
    <scope>NUCLEOTIDE SEQUENCE [LARGE SCALE GENOMIC DNA]</scope>
</reference>
<name>A0A1G2KQE2_9BACT</name>
<proteinExistence type="predicted"/>
<dbReference type="EMBL" id="MHQL01000062">
    <property type="protein sequence ID" value="OHA01484.1"/>
    <property type="molecule type" value="Genomic_DNA"/>
</dbReference>
<keyword evidence="1" id="KW-0732">Signal</keyword>
<feature type="domain" description="PDZ" evidence="2">
    <location>
        <begin position="37"/>
        <end position="126"/>
    </location>
</feature>
<dbReference type="SUPFAM" id="SSF50156">
    <property type="entry name" value="PDZ domain-like"/>
    <property type="match status" value="1"/>
</dbReference>
<evidence type="ECO:0000256" key="1">
    <source>
        <dbReference type="SAM" id="SignalP"/>
    </source>
</evidence>
<evidence type="ECO:0000259" key="2">
    <source>
        <dbReference type="SMART" id="SM00228"/>
    </source>
</evidence>
<dbReference type="Gene3D" id="2.30.42.10">
    <property type="match status" value="1"/>
</dbReference>
<sequence length="145" mass="15876">MRAVRGIGVLGLWLLTSTAAWAEASPYFIEAPAEVYVGIGVILSVPIFGEDDQRLKNFGVHIKVLRTEKNGPADRAGVRAGDAIVRLEDNGRVIVPTGTATYVEAVGIVKGGDEGTVMRLVVLRRDRYGFLREKAFDIKRERIIP</sequence>
<dbReference type="SMART" id="SM00228">
    <property type="entry name" value="PDZ"/>
    <property type="match status" value="1"/>
</dbReference>
<feature type="signal peptide" evidence="1">
    <location>
        <begin position="1"/>
        <end position="22"/>
    </location>
</feature>
<dbReference type="InterPro" id="IPR036034">
    <property type="entry name" value="PDZ_sf"/>
</dbReference>
<organism evidence="3 4">
    <name type="scientific">Candidatus Sungbacteria bacterium RIFCSPHIGHO2_02_FULL_51_29</name>
    <dbReference type="NCBI Taxonomy" id="1802273"/>
    <lineage>
        <taxon>Bacteria</taxon>
        <taxon>Candidatus Sungiibacteriota</taxon>
    </lineage>
</organism>
<evidence type="ECO:0000313" key="4">
    <source>
        <dbReference type="Proteomes" id="UP000177811"/>
    </source>
</evidence>
<comment type="caution">
    <text evidence="3">The sequence shown here is derived from an EMBL/GenBank/DDBJ whole genome shotgun (WGS) entry which is preliminary data.</text>
</comment>
<evidence type="ECO:0000313" key="3">
    <source>
        <dbReference type="EMBL" id="OHA01484.1"/>
    </source>
</evidence>
<dbReference type="Proteomes" id="UP000177811">
    <property type="component" value="Unassembled WGS sequence"/>
</dbReference>
<protein>
    <recommendedName>
        <fullName evidence="2">PDZ domain-containing protein</fullName>
    </recommendedName>
</protein>
<feature type="chain" id="PRO_5009583436" description="PDZ domain-containing protein" evidence="1">
    <location>
        <begin position="23"/>
        <end position="145"/>
    </location>
</feature>